<dbReference type="HOGENOM" id="CLU_088027_1_0_1"/>
<dbReference type="Pfam" id="PF13921">
    <property type="entry name" value="Myb_DNA-bind_6"/>
    <property type="match status" value="1"/>
</dbReference>
<feature type="region of interest" description="Disordered" evidence="1">
    <location>
        <begin position="98"/>
        <end position="121"/>
    </location>
</feature>
<gene>
    <name evidence="3" type="ORF">TRV_06233</name>
</gene>
<protein>
    <recommendedName>
        <fullName evidence="2">Myb-like domain-containing protein</fullName>
    </recommendedName>
</protein>
<proteinExistence type="predicted"/>
<dbReference type="EMBL" id="ACYE01000352">
    <property type="protein sequence ID" value="EFE39095.1"/>
    <property type="molecule type" value="Genomic_DNA"/>
</dbReference>
<evidence type="ECO:0000259" key="2">
    <source>
        <dbReference type="PROSITE" id="PS50090"/>
    </source>
</evidence>
<dbReference type="AlphaFoldDB" id="D4DGD0"/>
<accession>D4DGD0</accession>
<keyword evidence="4" id="KW-1185">Reference proteome</keyword>
<sequence>MPKQTPARSSKKSGPYPSPKRRRALSSQTRVGIAASPSVPEPEPEPEPVRPAAMNTSRMATGASATMASQAANPWQRTATPVYSMPPPLSYTQRLSMPERLPIHPPPSPGTPGHLPSASTPWSAQDDEILLAARAQAHGWNQIQRDNFPTKSSNACHKRYERLIAKRRGSDWNDERVDKVASYYMQLREKTWQPLAEAVGEDWRDVEKLVSQDELVRPLSQVHFSVYLDFYSAAGPRSIPFSRKYRLELEKRLMQDIHSALSGAQGPFSQHWDSVT</sequence>
<feature type="region of interest" description="Disordered" evidence="1">
    <location>
        <begin position="1"/>
        <end position="73"/>
    </location>
</feature>
<evidence type="ECO:0000256" key="1">
    <source>
        <dbReference type="SAM" id="MobiDB-lite"/>
    </source>
</evidence>
<dbReference type="GeneID" id="9583640"/>
<dbReference type="KEGG" id="tve:TRV_06233"/>
<evidence type="ECO:0000313" key="3">
    <source>
        <dbReference type="EMBL" id="EFE39095.1"/>
    </source>
</evidence>
<dbReference type="Proteomes" id="UP000008383">
    <property type="component" value="Unassembled WGS sequence"/>
</dbReference>
<dbReference type="CDD" id="cd00167">
    <property type="entry name" value="SANT"/>
    <property type="match status" value="1"/>
</dbReference>
<reference evidence="4" key="1">
    <citation type="journal article" date="2011" name="Genome Biol.">
        <title>Comparative and functional genomics provide insights into the pathogenicity of dermatophytic fungi.</title>
        <authorList>
            <person name="Burmester A."/>
            <person name="Shelest E."/>
            <person name="Gloeckner G."/>
            <person name="Heddergott C."/>
            <person name="Schindler S."/>
            <person name="Staib P."/>
            <person name="Heidel A."/>
            <person name="Felder M."/>
            <person name="Petzold A."/>
            <person name="Szafranski K."/>
            <person name="Feuermann M."/>
            <person name="Pedruzzi I."/>
            <person name="Priebe S."/>
            <person name="Groth M."/>
            <person name="Winkler R."/>
            <person name="Li W."/>
            <person name="Kniemeyer O."/>
            <person name="Schroeckh V."/>
            <person name="Hertweck C."/>
            <person name="Hube B."/>
            <person name="White T.C."/>
            <person name="Platzer M."/>
            <person name="Guthke R."/>
            <person name="Heitman J."/>
            <person name="Woestemeyer J."/>
            <person name="Zipfel P.F."/>
            <person name="Monod M."/>
            <person name="Brakhage A.A."/>
        </authorList>
    </citation>
    <scope>NUCLEOTIDE SEQUENCE [LARGE SCALE GENOMIC DNA]</scope>
    <source>
        <strain evidence="4">HKI 0517</strain>
    </source>
</reference>
<organism evidence="3 4">
    <name type="scientific">Trichophyton verrucosum (strain HKI 0517)</name>
    <dbReference type="NCBI Taxonomy" id="663202"/>
    <lineage>
        <taxon>Eukaryota</taxon>
        <taxon>Fungi</taxon>
        <taxon>Dikarya</taxon>
        <taxon>Ascomycota</taxon>
        <taxon>Pezizomycotina</taxon>
        <taxon>Eurotiomycetes</taxon>
        <taxon>Eurotiomycetidae</taxon>
        <taxon>Onygenales</taxon>
        <taxon>Arthrodermataceae</taxon>
        <taxon>Trichophyton</taxon>
    </lineage>
</organism>
<dbReference type="PROSITE" id="PS50090">
    <property type="entry name" value="MYB_LIKE"/>
    <property type="match status" value="1"/>
</dbReference>
<evidence type="ECO:0000313" key="4">
    <source>
        <dbReference type="Proteomes" id="UP000008383"/>
    </source>
</evidence>
<name>D4DGD0_TRIVH</name>
<dbReference type="InterPro" id="IPR001005">
    <property type="entry name" value="SANT/Myb"/>
</dbReference>
<dbReference type="InterPro" id="IPR009057">
    <property type="entry name" value="Homeodomain-like_sf"/>
</dbReference>
<dbReference type="RefSeq" id="XP_003025830.1">
    <property type="nucleotide sequence ID" value="XM_003025784.1"/>
</dbReference>
<dbReference type="Gene3D" id="1.10.10.60">
    <property type="entry name" value="Homeodomain-like"/>
    <property type="match status" value="1"/>
</dbReference>
<comment type="caution">
    <text evidence="3">The sequence shown here is derived from an EMBL/GenBank/DDBJ whole genome shotgun (WGS) entry which is preliminary data.</text>
</comment>
<feature type="domain" description="Myb-like" evidence="2">
    <location>
        <begin position="121"/>
        <end position="164"/>
    </location>
</feature>
<dbReference type="SUPFAM" id="SSF46689">
    <property type="entry name" value="Homeodomain-like"/>
    <property type="match status" value="1"/>
</dbReference>
<dbReference type="OrthoDB" id="4172893at2759"/>
<feature type="compositionally biased region" description="Polar residues" evidence="1">
    <location>
        <begin position="54"/>
        <end position="73"/>
    </location>
</feature>